<dbReference type="Proteomes" id="UP000070501">
    <property type="component" value="Unassembled WGS sequence"/>
</dbReference>
<feature type="transmembrane region" description="Helical" evidence="1">
    <location>
        <begin position="69"/>
        <end position="86"/>
    </location>
</feature>
<keyword evidence="1" id="KW-1133">Transmembrane helix</keyword>
<evidence type="ECO:0000256" key="1">
    <source>
        <dbReference type="SAM" id="Phobius"/>
    </source>
</evidence>
<evidence type="ECO:0000313" key="3">
    <source>
        <dbReference type="Proteomes" id="UP000070501"/>
    </source>
</evidence>
<dbReference type="EMBL" id="KQ964245">
    <property type="protein sequence ID" value="KXJ97111.1"/>
    <property type="molecule type" value="Genomic_DNA"/>
</dbReference>
<gene>
    <name evidence="2" type="ORF">Micbo1qcDRAFT_170841</name>
</gene>
<reference evidence="3" key="1">
    <citation type="submission" date="2016-02" db="EMBL/GenBank/DDBJ databases">
        <title>Draft genome sequence of Microdochium bolleyi, a fungal endophyte of beachgrass.</title>
        <authorList>
            <consortium name="DOE Joint Genome Institute"/>
            <person name="David A.S."/>
            <person name="May G."/>
            <person name="Haridas S."/>
            <person name="Lim J."/>
            <person name="Wang M."/>
            <person name="Labutti K."/>
            <person name="Lipzen A."/>
            <person name="Barry K."/>
            <person name="Grigoriev I.V."/>
        </authorList>
    </citation>
    <scope>NUCLEOTIDE SEQUENCE [LARGE SCALE GENOMIC DNA]</scope>
    <source>
        <strain evidence="3">J235TASD1</strain>
    </source>
</reference>
<organism evidence="2 3">
    <name type="scientific">Microdochium bolleyi</name>
    <dbReference type="NCBI Taxonomy" id="196109"/>
    <lineage>
        <taxon>Eukaryota</taxon>
        <taxon>Fungi</taxon>
        <taxon>Dikarya</taxon>
        <taxon>Ascomycota</taxon>
        <taxon>Pezizomycotina</taxon>
        <taxon>Sordariomycetes</taxon>
        <taxon>Xylariomycetidae</taxon>
        <taxon>Xylariales</taxon>
        <taxon>Microdochiaceae</taxon>
        <taxon>Microdochium</taxon>
    </lineage>
</organism>
<proteinExistence type="predicted"/>
<dbReference type="OrthoDB" id="4715673at2759"/>
<evidence type="ECO:0000313" key="2">
    <source>
        <dbReference type="EMBL" id="KXJ97111.1"/>
    </source>
</evidence>
<name>A0A136JIY6_9PEZI</name>
<dbReference type="AlphaFoldDB" id="A0A136JIY6"/>
<dbReference type="InParanoid" id="A0A136JIY6"/>
<keyword evidence="1" id="KW-0812">Transmembrane</keyword>
<sequence length="109" mass="11878">MSSTQPAPSRLTFSLDAFAARLHSTTGQHSLPLICGGGFAAEMLWHSQVETRLLGTPAPKVRLAMRRACVFWPGVYVLTGAALWWAERRVGTAAAREIKGRENGAGKQW</sequence>
<protein>
    <submittedName>
        <fullName evidence="2">Uncharacterized protein</fullName>
    </submittedName>
</protein>
<accession>A0A136JIY6</accession>
<keyword evidence="1" id="KW-0472">Membrane</keyword>
<keyword evidence="3" id="KW-1185">Reference proteome</keyword>